<reference evidence="2 3" key="1">
    <citation type="journal article" date="2019" name="Int. J. Syst. Evol. Microbiol.">
        <title>The Global Catalogue of Microorganisms (GCM) 10K type strain sequencing project: providing services to taxonomists for standard genome sequencing and annotation.</title>
        <authorList>
            <consortium name="The Broad Institute Genomics Platform"/>
            <consortium name="The Broad Institute Genome Sequencing Center for Infectious Disease"/>
            <person name="Wu L."/>
            <person name="Ma J."/>
        </authorList>
    </citation>
    <scope>NUCLEOTIDE SEQUENCE [LARGE SCALE GENOMIC DNA]</scope>
    <source>
        <strain evidence="2 3">XZYJ18</strain>
    </source>
</reference>
<dbReference type="Pfam" id="PF24433">
    <property type="entry name" value="DUF7556"/>
    <property type="match status" value="1"/>
</dbReference>
<name>A0ABD5Q7T0_9EURY</name>
<comment type="caution">
    <text evidence="2">The sequence shown here is derived from an EMBL/GenBank/DDBJ whole genome shotgun (WGS) entry which is preliminary data.</text>
</comment>
<dbReference type="RefSeq" id="WP_254267881.1">
    <property type="nucleotide sequence ID" value="NZ_CP100400.1"/>
</dbReference>
<evidence type="ECO:0000313" key="3">
    <source>
        <dbReference type="Proteomes" id="UP001595945"/>
    </source>
</evidence>
<dbReference type="InterPro" id="IPR055978">
    <property type="entry name" value="DUF7556"/>
</dbReference>
<dbReference type="EMBL" id="JBHSHT010000002">
    <property type="protein sequence ID" value="MFC4826527.1"/>
    <property type="molecule type" value="Genomic_DNA"/>
</dbReference>
<protein>
    <submittedName>
        <fullName evidence="2">Uncharacterized protein</fullName>
    </submittedName>
</protein>
<accession>A0ABD5Q7T0</accession>
<dbReference type="GeneID" id="73046375"/>
<evidence type="ECO:0000256" key="1">
    <source>
        <dbReference type="SAM" id="MobiDB-lite"/>
    </source>
</evidence>
<dbReference type="AlphaFoldDB" id="A0ABD5Q7T0"/>
<feature type="compositionally biased region" description="Polar residues" evidence="1">
    <location>
        <begin position="1"/>
        <end position="14"/>
    </location>
</feature>
<sequence length="56" mass="5933">MAPNTATPAQSVAQSEVMASLDDDGRTERLIIADTTADDAWLSVPVSGSVTLQDWQ</sequence>
<evidence type="ECO:0000313" key="2">
    <source>
        <dbReference type="EMBL" id="MFC4826527.1"/>
    </source>
</evidence>
<organism evidence="2 3">
    <name type="scientific">Halorussus aquaticus</name>
    <dbReference type="NCBI Taxonomy" id="2953748"/>
    <lineage>
        <taxon>Archaea</taxon>
        <taxon>Methanobacteriati</taxon>
        <taxon>Methanobacteriota</taxon>
        <taxon>Stenosarchaea group</taxon>
        <taxon>Halobacteria</taxon>
        <taxon>Halobacteriales</taxon>
        <taxon>Haladaptataceae</taxon>
        <taxon>Halorussus</taxon>
    </lineage>
</organism>
<dbReference type="Proteomes" id="UP001595945">
    <property type="component" value="Unassembled WGS sequence"/>
</dbReference>
<gene>
    <name evidence="2" type="ORF">ACFO9K_19900</name>
</gene>
<proteinExistence type="predicted"/>
<keyword evidence="3" id="KW-1185">Reference proteome</keyword>
<feature type="region of interest" description="Disordered" evidence="1">
    <location>
        <begin position="1"/>
        <end position="25"/>
    </location>
</feature>